<gene>
    <name evidence="8" type="ORF">VE25_14075</name>
</gene>
<proteinExistence type="inferred from homology"/>
<dbReference type="SUPFAM" id="SSF55120">
    <property type="entry name" value="Pseudouridine synthase"/>
    <property type="match status" value="1"/>
</dbReference>
<organism evidence="8 9">
    <name type="scientific">Devosia geojensis</name>
    <dbReference type="NCBI Taxonomy" id="443610"/>
    <lineage>
        <taxon>Bacteria</taxon>
        <taxon>Pseudomonadati</taxon>
        <taxon>Pseudomonadota</taxon>
        <taxon>Alphaproteobacteria</taxon>
        <taxon>Hyphomicrobiales</taxon>
        <taxon>Devosiaceae</taxon>
        <taxon>Devosia</taxon>
    </lineage>
</organism>
<dbReference type="InterPro" id="IPR006224">
    <property type="entry name" value="PsdUridine_synth_RluA-like_CS"/>
</dbReference>
<evidence type="ECO:0000313" key="9">
    <source>
        <dbReference type="Proteomes" id="UP000033632"/>
    </source>
</evidence>
<dbReference type="Proteomes" id="UP000033632">
    <property type="component" value="Unassembled WGS sequence"/>
</dbReference>
<dbReference type="RefSeq" id="WP_046109276.1">
    <property type="nucleotide sequence ID" value="NZ_JZEX01000121.1"/>
</dbReference>
<dbReference type="Gene3D" id="3.10.290.10">
    <property type="entry name" value="RNA-binding S4 domain"/>
    <property type="match status" value="1"/>
</dbReference>
<dbReference type="SUPFAM" id="SSF55174">
    <property type="entry name" value="Alpha-L RNA-binding motif"/>
    <property type="match status" value="1"/>
</dbReference>
<dbReference type="InterPro" id="IPR006225">
    <property type="entry name" value="PsdUridine_synth_RluC/D"/>
</dbReference>
<keyword evidence="5" id="KW-0694">RNA-binding</keyword>
<dbReference type="STRING" id="443610.VE25_14075"/>
<dbReference type="PANTHER" id="PTHR21600">
    <property type="entry name" value="MITOCHONDRIAL RNA PSEUDOURIDINE SYNTHASE"/>
    <property type="match status" value="1"/>
</dbReference>
<evidence type="ECO:0000256" key="5">
    <source>
        <dbReference type="PROSITE-ProRule" id="PRU00182"/>
    </source>
</evidence>
<dbReference type="InterPro" id="IPR006145">
    <property type="entry name" value="PsdUridine_synth_RsuA/RluA"/>
</dbReference>
<dbReference type="EC" id="5.4.99.-" evidence="6"/>
<feature type="domain" description="Pseudouridine synthase RsuA/RluA-like" evidence="7">
    <location>
        <begin position="97"/>
        <end position="250"/>
    </location>
</feature>
<dbReference type="NCBIfam" id="TIGR00005">
    <property type="entry name" value="rluA_subfam"/>
    <property type="match status" value="1"/>
</dbReference>
<evidence type="ECO:0000256" key="3">
    <source>
        <dbReference type="ARBA" id="ARBA00036882"/>
    </source>
</evidence>
<evidence type="ECO:0000259" key="7">
    <source>
        <dbReference type="Pfam" id="PF00849"/>
    </source>
</evidence>
<dbReference type="InterPro" id="IPR020103">
    <property type="entry name" value="PsdUridine_synth_cat_dom_sf"/>
</dbReference>
<comment type="similarity">
    <text evidence="1 6">Belongs to the pseudouridine synthase RluA family.</text>
</comment>
<evidence type="ECO:0000256" key="6">
    <source>
        <dbReference type="RuleBase" id="RU362028"/>
    </source>
</evidence>
<reference evidence="8 9" key="1">
    <citation type="submission" date="2015-03" db="EMBL/GenBank/DDBJ databases">
        <authorList>
            <person name="Hassan Y.I."/>
            <person name="Lepp D."/>
            <person name="Li X.-Z."/>
            <person name="Zhou T."/>
        </authorList>
    </citation>
    <scope>NUCLEOTIDE SEQUENCE [LARGE SCALE GENOMIC DNA]</scope>
    <source>
        <strain evidence="8 9">BD-c194</strain>
    </source>
</reference>
<evidence type="ECO:0000256" key="4">
    <source>
        <dbReference type="PIRSR" id="PIRSR606225-1"/>
    </source>
</evidence>
<keyword evidence="9" id="KW-1185">Reference proteome</keyword>
<accession>A0A0F5FSR9</accession>
<dbReference type="EMBL" id="JZEX01000121">
    <property type="protein sequence ID" value="KKB11212.1"/>
    <property type="molecule type" value="Genomic_DNA"/>
</dbReference>
<evidence type="ECO:0000313" key="8">
    <source>
        <dbReference type="EMBL" id="KKB11212.1"/>
    </source>
</evidence>
<feature type="active site" evidence="4">
    <location>
        <position position="140"/>
    </location>
</feature>
<dbReference type="PROSITE" id="PS50889">
    <property type="entry name" value="S4"/>
    <property type="match status" value="1"/>
</dbReference>
<protein>
    <recommendedName>
        <fullName evidence="6">Pseudouridine synthase</fullName>
        <ecNumber evidence="6">5.4.99.-</ecNumber>
    </recommendedName>
</protein>
<dbReference type="PATRIC" id="fig|443610.3.peg.1058"/>
<comment type="caution">
    <text evidence="8">The sequence shown here is derived from an EMBL/GenBank/DDBJ whole genome shotgun (WGS) entry which is preliminary data.</text>
</comment>
<dbReference type="CDD" id="cd00165">
    <property type="entry name" value="S4"/>
    <property type="match status" value="1"/>
</dbReference>
<dbReference type="CDD" id="cd02869">
    <property type="entry name" value="PseudoU_synth_RluA_like"/>
    <property type="match status" value="1"/>
</dbReference>
<dbReference type="InterPro" id="IPR036986">
    <property type="entry name" value="S4_RNA-bd_sf"/>
</dbReference>
<dbReference type="GO" id="GO:0160140">
    <property type="term" value="F:23S rRNA pseudouridine(1911/1915/1917) synthase activity"/>
    <property type="evidence" value="ECO:0007669"/>
    <property type="project" value="UniProtKB-EC"/>
</dbReference>
<comment type="catalytic activity">
    <reaction evidence="6">
        <text>a uridine in RNA = a pseudouridine in RNA</text>
        <dbReference type="Rhea" id="RHEA:48348"/>
        <dbReference type="Rhea" id="RHEA-COMP:12068"/>
        <dbReference type="Rhea" id="RHEA-COMP:12069"/>
        <dbReference type="ChEBI" id="CHEBI:65314"/>
        <dbReference type="ChEBI" id="CHEBI:65315"/>
    </reaction>
</comment>
<dbReference type="Gene3D" id="3.30.2350.10">
    <property type="entry name" value="Pseudouridine synthase"/>
    <property type="match status" value="1"/>
</dbReference>
<dbReference type="PANTHER" id="PTHR21600:SF44">
    <property type="entry name" value="RIBOSOMAL LARGE SUBUNIT PSEUDOURIDINE SYNTHASE D"/>
    <property type="match status" value="1"/>
</dbReference>
<dbReference type="AlphaFoldDB" id="A0A0F5FSR9"/>
<dbReference type="InterPro" id="IPR050188">
    <property type="entry name" value="RluA_PseudoU_synthase"/>
</dbReference>
<keyword evidence="2 6" id="KW-0413">Isomerase</keyword>
<dbReference type="GO" id="GO:0003723">
    <property type="term" value="F:RNA binding"/>
    <property type="evidence" value="ECO:0007669"/>
    <property type="project" value="UniProtKB-KW"/>
</dbReference>
<comment type="catalytic activity">
    <reaction evidence="3">
        <text>uridine(1911/1915/1917) in 23S rRNA = pseudouridine(1911/1915/1917) in 23S rRNA</text>
        <dbReference type="Rhea" id="RHEA:42524"/>
        <dbReference type="Rhea" id="RHEA-COMP:10097"/>
        <dbReference type="Rhea" id="RHEA-COMP:10098"/>
        <dbReference type="ChEBI" id="CHEBI:65314"/>
        <dbReference type="ChEBI" id="CHEBI:65315"/>
        <dbReference type="EC" id="5.4.99.23"/>
    </reaction>
</comment>
<name>A0A0F5FSR9_9HYPH</name>
<dbReference type="PROSITE" id="PS01129">
    <property type="entry name" value="PSI_RLU"/>
    <property type="match status" value="1"/>
</dbReference>
<comment type="function">
    <text evidence="6">Responsible for synthesis of pseudouridine from uracil.</text>
</comment>
<dbReference type="Pfam" id="PF00849">
    <property type="entry name" value="PseudoU_synth_2"/>
    <property type="match status" value="1"/>
</dbReference>
<evidence type="ECO:0000256" key="1">
    <source>
        <dbReference type="ARBA" id="ARBA00010876"/>
    </source>
</evidence>
<dbReference type="OrthoDB" id="9807829at2"/>
<evidence type="ECO:0000256" key="2">
    <source>
        <dbReference type="ARBA" id="ARBA00023235"/>
    </source>
</evidence>
<dbReference type="GO" id="GO:0000455">
    <property type="term" value="P:enzyme-directed rRNA pseudouridine synthesis"/>
    <property type="evidence" value="ECO:0007669"/>
    <property type="project" value="TreeGrafter"/>
</dbReference>
<sequence length="329" mass="36737">MSGVQQREVGADEDGMRLDRWFARNFPQLGFGRLQKLIRNGEVRVDKGRVQTSTRLASGQIVRIPPIDDPDVVRPPRVSNEDADFLRSLILYEDDELYVFNKPYGLAVQGGSGTKRHIDGMLKSLPNKKGEPPRLVHRLDRDTSGCLVVAKTHAAASHFGTVFRSRSARKIYWAVVAGNPSPRQGEISCWLAKRATTDGEQMVVVPHGTPGAQHSMSYYSTTDTASRRFAWVTLKPVTGRTHQLRVHMAQLGNPILDDPRYFNIENYQPAEGLGEGLHLHARRIALPLRSGKRLDISVPLPPHMQQSFDALGFDAARYDVQAVDPEDDN</sequence>